<dbReference type="PANTHER" id="PTHR43155:SF2">
    <property type="entry name" value="CYCLIC DI-GMP PHOSPHODIESTERASE PA4108"/>
    <property type="match status" value="1"/>
</dbReference>
<dbReference type="SUPFAM" id="SSF109604">
    <property type="entry name" value="HD-domain/PDEase-like"/>
    <property type="match status" value="1"/>
</dbReference>
<gene>
    <name evidence="2" type="ORF">QGN17_02455</name>
</gene>
<dbReference type="CDD" id="cd00077">
    <property type="entry name" value="HDc"/>
    <property type="match status" value="1"/>
</dbReference>
<reference evidence="2" key="1">
    <citation type="submission" date="2023-04" db="EMBL/GenBank/DDBJ databases">
        <title>Sphingomonas sp. MAHUQ-71 isolated from rice field.</title>
        <authorList>
            <person name="Huq M.A."/>
        </authorList>
    </citation>
    <scope>NUCLEOTIDE SEQUENCE</scope>
    <source>
        <strain evidence="2">MAHUQ-71</strain>
    </source>
</reference>
<dbReference type="Proteomes" id="UP001160625">
    <property type="component" value="Unassembled WGS sequence"/>
</dbReference>
<comment type="caution">
    <text evidence="2">The sequence shown here is derived from an EMBL/GenBank/DDBJ whole genome shotgun (WGS) entry which is preliminary data.</text>
</comment>
<feature type="domain" description="HD-GYP" evidence="1">
    <location>
        <begin position="132"/>
        <end position="327"/>
    </location>
</feature>
<evidence type="ECO:0000313" key="3">
    <source>
        <dbReference type="Proteomes" id="UP001160625"/>
    </source>
</evidence>
<dbReference type="RefSeq" id="WP_281042933.1">
    <property type="nucleotide sequence ID" value="NZ_JARYGZ010000001.1"/>
</dbReference>
<dbReference type="Gene3D" id="1.10.3210.10">
    <property type="entry name" value="Hypothetical protein af1432"/>
    <property type="match status" value="1"/>
</dbReference>
<dbReference type="Pfam" id="PF13487">
    <property type="entry name" value="HD_5"/>
    <property type="match status" value="1"/>
</dbReference>
<dbReference type="NCBIfam" id="TIGR00277">
    <property type="entry name" value="HDIG"/>
    <property type="match status" value="1"/>
</dbReference>
<accession>A0ABT6MX11</accession>
<dbReference type="PANTHER" id="PTHR43155">
    <property type="entry name" value="CYCLIC DI-GMP PHOSPHODIESTERASE PA4108-RELATED"/>
    <property type="match status" value="1"/>
</dbReference>
<proteinExistence type="predicted"/>
<dbReference type="InterPro" id="IPR037522">
    <property type="entry name" value="HD_GYP_dom"/>
</dbReference>
<sequence length="397" mass="43826">MLRRISPCHVQLGMYVHALEGRWADQPHWPRERLLDDEGEVEQLRRSVLTSIVIDTDKGRSIPFATRRTPAPAGGTVAGLRVGKASADPTMKGLLQTVGRSRREVMRVVEDVRLGRPISVARLGPVLTDLSEQVERNAAAFLGILRLKARDEYTYLHSVAVSALMMNLARTLDRPAEEVSALGMAGLLHDVGKIAMPPDILNKPGRLTEEEFAVMRRHAEDGARILKAGQGVPDAAFDVCLHHHERMDGKGYPFGLTGDRLSLAARMGAICDVYDALTSHRAYKDAWSPQKALAEMQSWAGHFDPALLKAFLRSLGIFPRGTLVRLRDSLLGVVIADNEEQPTRPTVRCFHSIPMDAPIAPEDVRLAHDNVLTLEDPADWRIANWPAVRARLLGEAA</sequence>
<keyword evidence="3" id="KW-1185">Reference proteome</keyword>
<evidence type="ECO:0000259" key="1">
    <source>
        <dbReference type="PROSITE" id="PS51832"/>
    </source>
</evidence>
<dbReference type="InterPro" id="IPR021812">
    <property type="entry name" value="DUF3391"/>
</dbReference>
<evidence type="ECO:0000313" key="2">
    <source>
        <dbReference type="EMBL" id="MDH7637583.1"/>
    </source>
</evidence>
<dbReference type="PROSITE" id="PS51832">
    <property type="entry name" value="HD_GYP"/>
    <property type="match status" value="1"/>
</dbReference>
<dbReference type="InterPro" id="IPR003607">
    <property type="entry name" value="HD/PDEase_dom"/>
</dbReference>
<name>A0ABT6MX11_9SPHN</name>
<organism evidence="2 3">
    <name type="scientific">Sphingomonas oryzagri</name>
    <dbReference type="NCBI Taxonomy" id="3042314"/>
    <lineage>
        <taxon>Bacteria</taxon>
        <taxon>Pseudomonadati</taxon>
        <taxon>Pseudomonadota</taxon>
        <taxon>Alphaproteobacteria</taxon>
        <taxon>Sphingomonadales</taxon>
        <taxon>Sphingomonadaceae</taxon>
        <taxon>Sphingomonas</taxon>
    </lineage>
</organism>
<dbReference type="SMART" id="SM00471">
    <property type="entry name" value="HDc"/>
    <property type="match status" value="1"/>
</dbReference>
<dbReference type="EMBL" id="JARYGZ010000001">
    <property type="protein sequence ID" value="MDH7637583.1"/>
    <property type="molecule type" value="Genomic_DNA"/>
</dbReference>
<dbReference type="InterPro" id="IPR006675">
    <property type="entry name" value="HDIG_dom"/>
</dbReference>
<protein>
    <submittedName>
        <fullName evidence="2">HD-GYP domain-containing protein</fullName>
    </submittedName>
</protein>
<dbReference type="Pfam" id="PF11871">
    <property type="entry name" value="DUF3391"/>
    <property type="match status" value="1"/>
</dbReference>